<keyword evidence="3" id="KW-1185">Reference proteome</keyword>
<protein>
    <submittedName>
        <fullName evidence="2">Uncharacterized protein</fullName>
    </submittedName>
</protein>
<evidence type="ECO:0000256" key="1">
    <source>
        <dbReference type="SAM" id="SignalP"/>
    </source>
</evidence>
<accession>A0A4P8YNP3</accession>
<sequence length="160" mass="17606">MRLTLRRYSLWVLFMVVAAGNGQAAQTRPLPDLQIRVLLSPDARQTLVQGREGITVAADWYGEPNARHQSDADESGQIDMGRSELNLPSEGGTARFTPAAINSKRLGWLKEGLRVNINVYSARRHWPDNILNCEMADGPLAGLARKPVTLRCSLISELAG</sequence>
<evidence type="ECO:0000313" key="3">
    <source>
        <dbReference type="Proteomes" id="UP000302163"/>
    </source>
</evidence>
<dbReference type="AlphaFoldDB" id="A0A4P8YNP3"/>
<gene>
    <name evidence="2" type="ORF">FEM41_17785</name>
</gene>
<dbReference type="RefSeq" id="WP_138097520.1">
    <property type="nucleotide sequence ID" value="NZ_CP040428.1"/>
</dbReference>
<feature type="signal peptide" evidence="1">
    <location>
        <begin position="1"/>
        <end position="24"/>
    </location>
</feature>
<name>A0A4P8YNP3_9ENTR</name>
<keyword evidence="1" id="KW-0732">Signal</keyword>
<dbReference type="Proteomes" id="UP000302163">
    <property type="component" value="Chromosome"/>
</dbReference>
<dbReference type="OrthoDB" id="7376398at2"/>
<dbReference type="KEGG" id="izh:FEM41_17785"/>
<dbReference type="EMBL" id="CP040428">
    <property type="protein sequence ID" value="QCT21364.1"/>
    <property type="molecule type" value="Genomic_DNA"/>
</dbReference>
<evidence type="ECO:0000313" key="2">
    <source>
        <dbReference type="EMBL" id="QCT21364.1"/>
    </source>
</evidence>
<feature type="chain" id="PRO_5020338590" evidence="1">
    <location>
        <begin position="25"/>
        <end position="160"/>
    </location>
</feature>
<reference evidence="2 3" key="1">
    <citation type="submission" date="2019-05" db="EMBL/GenBank/DDBJ databases">
        <title>Complete genome sequence of Izhakiella calystegiae KSNA2, an endophyte isolated from beach morning glory (Calystegia soldanella).</title>
        <authorList>
            <person name="Jiang L."/>
            <person name="Jeong J.C."/>
            <person name="Kim C.Y."/>
            <person name="Kim D.H."/>
            <person name="Kim S.W."/>
            <person name="Lee j."/>
        </authorList>
    </citation>
    <scope>NUCLEOTIDE SEQUENCE [LARGE SCALE GENOMIC DNA]</scope>
    <source>
        <strain evidence="2 3">KSNA2</strain>
    </source>
</reference>
<organism evidence="2 3">
    <name type="scientific">Jejubacter calystegiae</name>
    <dbReference type="NCBI Taxonomy" id="2579935"/>
    <lineage>
        <taxon>Bacteria</taxon>
        <taxon>Pseudomonadati</taxon>
        <taxon>Pseudomonadota</taxon>
        <taxon>Gammaproteobacteria</taxon>
        <taxon>Enterobacterales</taxon>
        <taxon>Enterobacteriaceae</taxon>
        <taxon>Jejubacter</taxon>
    </lineage>
</organism>
<proteinExistence type="predicted"/>